<keyword evidence="3" id="KW-1185">Reference proteome</keyword>
<evidence type="ECO:0000313" key="3">
    <source>
        <dbReference type="Proteomes" id="UP000325606"/>
    </source>
</evidence>
<dbReference type="EMBL" id="CP044222">
    <property type="protein sequence ID" value="QEW05264.1"/>
    <property type="molecule type" value="Genomic_DNA"/>
</dbReference>
<dbReference type="RefSeq" id="WP_151053311.1">
    <property type="nucleotide sequence ID" value="NZ_CP044222.1"/>
</dbReference>
<gene>
    <name evidence="2" type="ORF">F5I99_01445</name>
</gene>
<reference evidence="2 3" key="1">
    <citation type="submission" date="2019-09" db="EMBL/GenBank/DDBJ databases">
        <title>Nitrincola iocasae sp. nov., a bacterium isolated from the sediment collected at a cold seep field in South China Sea.</title>
        <authorList>
            <person name="Zhang H."/>
            <person name="Wang H."/>
            <person name="Li C."/>
        </authorList>
    </citation>
    <scope>NUCLEOTIDE SEQUENCE [LARGE SCALE GENOMIC DNA]</scope>
    <source>
        <strain evidence="2 3">KXZD1103</strain>
    </source>
</reference>
<dbReference type="AlphaFoldDB" id="A0A5J6L9G8"/>
<dbReference type="InterPro" id="IPR016162">
    <property type="entry name" value="Ald_DH_N"/>
</dbReference>
<sequence length="232" mass="25290">MTTTASQVTQAQAAWEAWNHLGFTQRSERLKKLASELPELRDTKTQALLKQLLDRTITLEPIQVMPGPTGESNELYLNGRGVVLVTGDATATEVALVGQLITALACGNCVLLHWPQQPDWARSLVEKVHTFGLPKGVIHYLSEAELEPLLALEGIAVIAPVCTAAQARDINRHLAQRKGLLVQLVSETDPQACTHLLQPDHLLRFVTERTRTINTTAVGGNATLLELGSTEL</sequence>
<evidence type="ECO:0000256" key="1">
    <source>
        <dbReference type="ARBA" id="ARBA00023002"/>
    </source>
</evidence>
<evidence type="ECO:0000313" key="2">
    <source>
        <dbReference type="EMBL" id="QEW05264.1"/>
    </source>
</evidence>
<accession>A0A5J6L9G8</accession>
<protein>
    <submittedName>
        <fullName evidence="2">Uncharacterized protein</fullName>
    </submittedName>
</protein>
<organism evidence="2 3">
    <name type="scientific">Nitrincola iocasae</name>
    <dbReference type="NCBI Taxonomy" id="2614693"/>
    <lineage>
        <taxon>Bacteria</taxon>
        <taxon>Pseudomonadati</taxon>
        <taxon>Pseudomonadota</taxon>
        <taxon>Gammaproteobacteria</taxon>
        <taxon>Oceanospirillales</taxon>
        <taxon>Oceanospirillaceae</taxon>
        <taxon>Nitrincola</taxon>
    </lineage>
</organism>
<name>A0A5J6L9G8_9GAMM</name>
<proteinExistence type="predicted"/>
<dbReference type="GO" id="GO:0016491">
    <property type="term" value="F:oxidoreductase activity"/>
    <property type="evidence" value="ECO:0007669"/>
    <property type="project" value="UniProtKB-KW"/>
</dbReference>
<dbReference type="Gene3D" id="3.40.605.10">
    <property type="entry name" value="Aldehyde Dehydrogenase, Chain A, domain 1"/>
    <property type="match status" value="1"/>
</dbReference>
<dbReference type="KEGG" id="nik:F5I99_01445"/>
<dbReference type="SUPFAM" id="SSF53720">
    <property type="entry name" value="ALDH-like"/>
    <property type="match status" value="1"/>
</dbReference>
<dbReference type="Proteomes" id="UP000325606">
    <property type="component" value="Chromosome"/>
</dbReference>
<keyword evidence="1" id="KW-0560">Oxidoreductase</keyword>
<dbReference type="InterPro" id="IPR016161">
    <property type="entry name" value="Ald_DH/histidinol_DH"/>
</dbReference>